<reference evidence="2" key="1">
    <citation type="submission" date="2018-12" db="EMBL/GenBank/DDBJ databases">
        <title>Novel natural products biosynthetic potential of the class Ktedonobacteria.</title>
        <authorList>
            <person name="Zheng Y."/>
            <person name="Saitou A."/>
            <person name="Wang C.M."/>
            <person name="Toyoda A."/>
            <person name="Minakuchi Y."/>
            <person name="Sekiguchi Y."/>
            <person name="Ueda K."/>
            <person name="Takano H."/>
            <person name="Sakai Y."/>
            <person name="Yokota A."/>
            <person name="Yabe S."/>
        </authorList>
    </citation>
    <scope>NUCLEOTIDE SEQUENCE</scope>
    <source>
        <strain evidence="2">A3-2</strain>
    </source>
</reference>
<feature type="transmembrane region" description="Helical" evidence="1">
    <location>
        <begin position="217"/>
        <end position="239"/>
    </location>
</feature>
<dbReference type="AlphaFoldDB" id="A0A455SZG4"/>
<evidence type="ECO:0000313" key="2">
    <source>
        <dbReference type="EMBL" id="BBH92946.1"/>
    </source>
</evidence>
<evidence type="ECO:0000256" key="1">
    <source>
        <dbReference type="SAM" id="Phobius"/>
    </source>
</evidence>
<protein>
    <submittedName>
        <fullName evidence="2">Uncharacterized protein</fullName>
    </submittedName>
</protein>
<organism evidence="2">
    <name type="scientific">Thermogemmatispora argillosa</name>
    <dbReference type="NCBI Taxonomy" id="2045280"/>
    <lineage>
        <taxon>Bacteria</taxon>
        <taxon>Bacillati</taxon>
        <taxon>Chloroflexota</taxon>
        <taxon>Ktedonobacteria</taxon>
        <taxon>Thermogemmatisporales</taxon>
        <taxon>Thermogemmatisporaceae</taxon>
        <taxon>Thermogemmatispora</taxon>
    </lineage>
</organism>
<dbReference type="Gene3D" id="1.10.10.1150">
    <property type="entry name" value="Coenzyme PQQ synthesis protein D (PqqD)"/>
    <property type="match status" value="1"/>
</dbReference>
<accession>A0A455SZG4</accession>
<keyword evidence="1" id="KW-1133">Transmembrane helix</keyword>
<feature type="transmembrane region" description="Helical" evidence="1">
    <location>
        <begin position="161"/>
        <end position="177"/>
    </location>
</feature>
<proteinExistence type="predicted"/>
<keyword evidence="1" id="KW-0472">Membrane</keyword>
<name>A0A455SZG4_9CHLR</name>
<dbReference type="EMBL" id="AP019377">
    <property type="protein sequence ID" value="BBH92946.1"/>
    <property type="molecule type" value="Genomic_DNA"/>
</dbReference>
<gene>
    <name evidence="2" type="ORF">KTA_11450</name>
</gene>
<dbReference type="Pfam" id="PF05402">
    <property type="entry name" value="PqqD"/>
    <property type="match status" value="1"/>
</dbReference>
<dbReference type="InterPro" id="IPR008792">
    <property type="entry name" value="PQQD"/>
</dbReference>
<feature type="transmembrane region" description="Helical" evidence="1">
    <location>
        <begin position="134"/>
        <end position="155"/>
    </location>
</feature>
<keyword evidence="1" id="KW-0812">Transmembrane</keyword>
<feature type="transmembrane region" description="Helical" evidence="1">
    <location>
        <begin position="245"/>
        <end position="262"/>
    </location>
</feature>
<dbReference type="InterPro" id="IPR041881">
    <property type="entry name" value="PqqD_sf"/>
</dbReference>
<sequence>MIEMIPVLPTGVVVHTDSLEDRALLQHYPLNSTAREFLTLIDGCRSLSSIAEQIAERYRQPREVVLKDLGQLSLELYHHGLLNWRETWHQRSTRWLLALRTRMLPAVYTWRSDPPLTTNTLLLLSWLYLEVWRAWLPVLSAGLLVAAVAGALLAVLPLLPLAYLALALCLTLSICLHEGGHLIVLRHYCGAGSGFFLRTGPLLRLIRPPLERPAAEIAVNAAGPLLPGSIGLLALIWHLLHPWPLDWLLIALFGVHLLQLLLPNPDLNNIVQALRSGHRGN</sequence>